<gene>
    <name evidence="2" type="ORF">PHYPADRAFT_103518</name>
</gene>
<evidence type="ECO:0000256" key="1">
    <source>
        <dbReference type="SAM" id="MobiDB-lite"/>
    </source>
</evidence>
<proteinExistence type="predicted"/>
<dbReference type="AlphaFoldDB" id="A9U6T4"/>
<sequence length="217" mass="22331">MSSPSPPPPACTSPGGSSPPIAMGQSAPDPPLNRHQAPLPEATHRAAQLPLARPSPAIACFPFAAPPACALGRNLIPFALSSAQSERSGSDVRLAKSNAHRPSSLTARASEGGGCDPIRLGRGIALLTPRGSNAHCPQQLPRVFTGPSIGEGGGATLTATAAVPRVFAGPSIGTAAHARFVVALTRFVNHRSECMRRPSQNAGVFSDTHNFETHPHT</sequence>
<evidence type="ECO:0000313" key="2">
    <source>
        <dbReference type="EMBL" id="EDQ48619.1"/>
    </source>
</evidence>
<name>A9U6T4_PHYPA</name>
<dbReference type="EMBL" id="DS546189">
    <property type="protein sequence ID" value="EDQ48619.1"/>
    <property type="molecule type" value="Genomic_DNA"/>
</dbReference>
<feature type="region of interest" description="Disordered" evidence="1">
    <location>
        <begin position="1"/>
        <end position="38"/>
    </location>
</feature>
<dbReference type="HOGENOM" id="CLU_1691316_0_0_1"/>
<accession>A9U6T4</accession>
<organism>
    <name type="scientific">Physcomitrium patens</name>
    <name type="common">Spreading-leaved earth moss</name>
    <name type="synonym">Physcomitrella patens</name>
    <dbReference type="NCBI Taxonomy" id="3218"/>
    <lineage>
        <taxon>Eukaryota</taxon>
        <taxon>Viridiplantae</taxon>
        <taxon>Streptophyta</taxon>
        <taxon>Embryophyta</taxon>
        <taxon>Bryophyta</taxon>
        <taxon>Bryophytina</taxon>
        <taxon>Bryopsida</taxon>
        <taxon>Funariidae</taxon>
        <taxon>Funariales</taxon>
        <taxon>Funariaceae</taxon>
        <taxon>Physcomitrium</taxon>
    </lineage>
</organism>
<reference evidence="2" key="1">
    <citation type="journal article" date="2008" name="Science">
        <title>The Physcomitrella genome reveals evolutionary insights into the conquest of land by plants.</title>
        <authorList>
            <person name="Rensing S."/>
            <person name="Lang D."/>
            <person name="Zimmer A."/>
            <person name="Terry A."/>
            <person name="Salamov A."/>
            <person name="Shapiro H."/>
            <person name="Nishiyama T."/>
            <person name="Perroud P.-F."/>
            <person name="Lindquist E."/>
            <person name="Kamisugi Y."/>
            <person name="Tanahashi T."/>
            <person name="Sakakibara K."/>
            <person name="Fujita T."/>
            <person name="Oishi K."/>
            <person name="Shin-I T."/>
            <person name="Kuroki Y."/>
            <person name="Toyoda A."/>
            <person name="Suzuki Y."/>
            <person name="Hashimoto A."/>
            <person name="Yamaguchi K."/>
            <person name="Sugano A."/>
            <person name="Kohara Y."/>
            <person name="Fujiyama A."/>
            <person name="Anterola A."/>
            <person name="Aoki S."/>
            <person name="Ashton N."/>
            <person name="Barbazuk W.B."/>
            <person name="Barker E."/>
            <person name="Bennetzen J."/>
            <person name="Bezanilla M."/>
            <person name="Blankenship R."/>
            <person name="Cho S.H."/>
            <person name="Dutcher S."/>
            <person name="Estelle M."/>
            <person name="Fawcett J.A."/>
            <person name="Gundlach H."/>
            <person name="Hanada K."/>
            <person name="Heyl A."/>
            <person name="Hicks K.A."/>
            <person name="Hugh J."/>
            <person name="Lohr M."/>
            <person name="Mayer K."/>
            <person name="Melkozernov A."/>
            <person name="Murata T."/>
            <person name="Nelson D."/>
            <person name="Pils B."/>
            <person name="Prigge M."/>
            <person name="Reiss B."/>
            <person name="Renner T."/>
            <person name="Rombauts S."/>
            <person name="Rushton P."/>
            <person name="Sanderfoot A."/>
            <person name="Schween G."/>
            <person name="Shiu S.-H."/>
            <person name="Stueber K."/>
            <person name="Theodoulou F.L."/>
            <person name="Tu H."/>
            <person name="Van de Peer Y."/>
            <person name="Verrier P.J."/>
            <person name="Waters E."/>
            <person name="Wood A."/>
            <person name="Yang L."/>
            <person name="Cove D."/>
            <person name="Cuming A."/>
            <person name="Hasebe M."/>
            <person name="Lucas S."/>
            <person name="Mishler D.B."/>
            <person name="Reski R."/>
            <person name="Grigoriev I."/>
            <person name="Quatrano R.S."/>
            <person name="Boore J.L."/>
        </authorList>
    </citation>
    <scope>NUCLEOTIDE SEQUENCE [LARGE SCALE GENOMIC DNA]</scope>
</reference>
<protein>
    <submittedName>
        <fullName evidence="2">Predicted protein</fullName>
    </submittedName>
</protein>
<feature type="compositionally biased region" description="Pro residues" evidence="1">
    <location>
        <begin position="1"/>
        <end position="11"/>
    </location>
</feature>
<feature type="region of interest" description="Disordered" evidence="1">
    <location>
        <begin position="86"/>
        <end position="111"/>
    </location>
</feature>